<feature type="chain" id="PRO_5040119590" description="Ig-like domain-containing protein" evidence="3">
    <location>
        <begin position="25"/>
        <end position="212"/>
    </location>
</feature>
<feature type="domain" description="Ig-like" evidence="4">
    <location>
        <begin position="55"/>
        <end position="157"/>
    </location>
</feature>
<evidence type="ECO:0000256" key="2">
    <source>
        <dbReference type="ARBA" id="ARBA00023319"/>
    </source>
</evidence>
<dbReference type="Gene3D" id="2.60.40.10">
    <property type="entry name" value="Immunoglobulins"/>
    <property type="match status" value="1"/>
</dbReference>
<evidence type="ECO:0000256" key="1">
    <source>
        <dbReference type="ARBA" id="ARBA00023157"/>
    </source>
</evidence>
<accession>A0A9Q1EKT6</accession>
<protein>
    <recommendedName>
        <fullName evidence="4">Ig-like domain-containing protein</fullName>
    </recommendedName>
</protein>
<dbReference type="SUPFAM" id="SSF48726">
    <property type="entry name" value="Immunoglobulin"/>
    <property type="match status" value="1"/>
</dbReference>
<dbReference type="InterPro" id="IPR003597">
    <property type="entry name" value="Ig_C1-set"/>
</dbReference>
<dbReference type="AlphaFoldDB" id="A0A9Q1EKT6"/>
<dbReference type="PROSITE" id="PS50835">
    <property type="entry name" value="IG_LIKE"/>
    <property type="match status" value="1"/>
</dbReference>
<keyword evidence="3" id="KW-0732">Signal</keyword>
<reference evidence="5" key="1">
    <citation type="journal article" date="2023" name="Science">
        <title>Genome structures resolve the early diversification of teleost fishes.</title>
        <authorList>
            <person name="Parey E."/>
            <person name="Louis A."/>
            <person name="Montfort J."/>
            <person name="Bouchez O."/>
            <person name="Roques C."/>
            <person name="Iampietro C."/>
            <person name="Lluch J."/>
            <person name="Castinel A."/>
            <person name="Donnadieu C."/>
            <person name="Desvignes T."/>
            <person name="Floi Bucao C."/>
            <person name="Jouanno E."/>
            <person name="Wen M."/>
            <person name="Mejri S."/>
            <person name="Dirks R."/>
            <person name="Jansen H."/>
            <person name="Henkel C."/>
            <person name="Chen W.J."/>
            <person name="Zahm M."/>
            <person name="Cabau C."/>
            <person name="Klopp C."/>
            <person name="Thompson A.W."/>
            <person name="Robinson-Rechavi M."/>
            <person name="Braasch I."/>
            <person name="Lecointre G."/>
            <person name="Bobe J."/>
            <person name="Postlethwait J.H."/>
            <person name="Berthelot C."/>
            <person name="Roest Crollius H."/>
            <person name="Guiguen Y."/>
        </authorList>
    </citation>
    <scope>NUCLEOTIDE SEQUENCE</scope>
    <source>
        <strain evidence="5">WJC10195</strain>
    </source>
</reference>
<evidence type="ECO:0000259" key="4">
    <source>
        <dbReference type="PROSITE" id="PS50835"/>
    </source>
</evidence>
<evidence type="ECO:0000313" key="6">
    <source>
        <dbReference type="Proteomes" id="UP001152622"/>
    </source>
</evidence>
<dbReference type="PANTHER" id="PTHR23411">
    <property type="entry name" value="TAPASIN"/>
    <property type="match status" value="1"/>
</dbReference>
<dbReference type="InterPro" id="IPR007110">
    <property type="entry name" value="Ig-like_dom"/>
</dbReference>
<proteinExistence type="predicted"/>
<sequence length="212" mass="23697">MAKGSNRATMVACLTLALCRYSCVWVEHRATGYAAYFGDGTKLTVLGKNTNISLPNVKILQPSKKEIKLKKRVTLVCVATDFYPDHVTITWKINNNDETSRSKMDESATWSDKFNKYSITSRLRVTAKQWHNSQNKFHCSVGFFNGNKTVNLTDTIQGIQYCGTTVGENKWSGNAAELSYILVLVKSALFALFLTTFVCKLKGSKVCRLIAD</sequence>
<name>A0A9Q1EKT6_SYNKA</name>
<evidence type="ECO:0000313" key="5">
    <source>
        <dbReference type="EMBL" id="KAJ8340684.1"/>
    </source>
</evidence>
<evidence type="ECO:0000256" key="3">
    <source>
        <dbReference type="SAM" id="SignalP"/>
    </source>
</evidence>
<comment type="caution">
    <text evidence="5">The sequence shown here is derived from an EMBL/GenBank/DDBJ whole genome shotgun (WGS) entry which is preliminary data.</text>
</comment>
<dbReference type="InterPro" id="IPR050380">
    <property type="entry name" value="Immune_Resp_Modulators"/>
</dbReference>
<keyword evidence="1" id="KW-1015">Disulfide bond</keyword>
<dbReference type="EMBL" id="JAINUF010000016">
    <property type="protein sequence ID" value="KAJ8340684.1"/>
    <property type="molecule type" value="Genomic_DNA"/>
</dbReference>
<dbReference type="Pfam" id="PF07654">
    <property type="entry name" value="C1-set"/>
    <property type="match status" value="1"/>
</dbReference>
<dbReference type="FunFam" id="2.60.40.10:FF:000283">
    <property type="entry name" value="Immunoglobulin kappa constant"/>
    <property type="match status" value="1"/>
</dbReference>
<dbReference type="InterPro" id="IPR013783">
    <property type="entry name" value="Ig-like_fold"/>
</dbReference>
<feature type="signal peptide" evidence="3">
    <location>
        <begin position="1"/>
        <end position="24"/>
    </location>
</feature>
<keyword evidence="2" id="KW-0393">Immunoglobulin domain</keyword>
<dbReference type="OrthoDB" id="9049585at2759"/>
<dbReference type="InterPro" id="IPR036179">
    <property type="entry name" value="Ig-like_dom_sf"/>
</dbReference>
<organism evidence="5 6">
    <name type="scientific">Synaphobranchus kaupii</name>
    <name type="common">Kaup's arrowtooth eel</name>
    <dbReference type="NCBI Taxonomy" id="118154"/>
    <lineage>
        <taxon>Eukaryota</taxon>
        <taxon>Metazoa</taxon>
        <taxon>Chordata</taxon>
        <taxon>Craniata</taxon>
        <taxon>Vertebrata</taxon>
        <taxon>Euteleostomi</taxon>
        <taxon>Actinopterygii</taxon>
        <taxon>Neopterygii</taxon>
        <taxon>Teleostei</taxon>
        <taxon>Anguilliformes</taxon>
        <taxon>Synaphobranchidae</taxon>
        <taxon>Synaphobranchus</taxon>
    </lineage>
</organism>
<dbReference type="Proteomes" id="UP001152622">
    <property type="component" value="Chromosome 16"/>
</dbReference>
<keyword evidence="6" id="KW-1185">Reference proteome</keyword>
<dbReference type="SMART" id="SM00407">
    <property type="entry name" value="IGc1"/>
    <property type="match status" value="1"/>
</dbReference>
<gene>
    <name evidence="5" type="ORF">SKAU_G00353170</name>
</gene>